<dbReference type="VEuPathDB" id="FungiDB:VP01_940g4"/>
<proteinExistence type="predicted"/>
<sequence>MDVAPLVHKEIYADPQAQLEFYLNQGFVDEIEKVPQRIDIEKLGPCDIAHWMSMPTTGNLMSEVYNWPVFYYGKYWSQTFFPSTTLPKNNPPIFLGLTETWHFVVLKIKDEDLFPMAQFEKNWEWIATPEAIQWENRYLRCFDLTERLKMETGFDKCTF</sequence>
<dbReference type="EMBL" id="LAVV01015060">
    <property type="protein sequence ID" value="KNZ44209.1"/>
    <property type="molecule type" value="Genomic_DNA"/>
</dbReference>
<dbReference type="AlphaFoldDB" id="A0A0L6U6Q5"/>
<organism evidence="1 2">
    <name type="scientific">Puccinia sorghi</name>
    <dbReference type="NCBI Taxonomy" id="27349"/>
    <lineage>
        <taxon>Eukaryota</taxon>
        <taxon>Fungi</taxon>
        <taxon>Dikarya</taxon>
        <taxon>Basidiomycota</taxon>
        <taxon>Pucciniomycotina</taxon>
        <taxon>Pucciniomycetes</taxon>
        <taxon>Pucciniales</taxon>
        <taxon>Pucciniaceae</taxon>
        <taxon>Puccinia</taxon>
    </lineage>
</organism>
<evidence type="ECO:0000313" key="1">
    <source>
        <dbReference type="EMBL" id="KNZ44209.1"/>
    </source>
</evidence>
<reference evidence="1 2" key="1">
    <citation type="submission" date="2015-08" db="EMBL/GenBank/DDBJ databases">
        <title>Next Generation Sequencing and Analysis of the Genome of Puccinia sorghi L Schw, the Causal Agent of Maize Common Rust.</title>
        <authorList>
            <person name="Rochi L."/>
            <person name="Burguener G."/>
            <person name="Darino M."/>
            <person name="Turjanski A."/>
            <person name="Kreff E."/>
            <person name="Dieguez M.J."/>
            <person name="Sacco F."/>
        </authorList>
    </citation>
    <scope>NUCLEOTIDE SEQUENCE [LARGE SCALE GENOMIC DNA]</scope>
    <source>
        <strain evidence="1 2">RO10H11247</strain>
    </source>
</reference>
<comment type="caution">
    <text evidence="1">The sequence shown here is derived from an EMBL/GenBank/DDBJ whole genome shotgun (WGS) entry which is preliminary data.</text>
</comment>
<evidence type="ECO:0000313" key="2">
    <source>
        <dbReference type="Proteomes" id="UP000037035"/>
    </source>
</evidence>
<dbReference type="OrthoDB" id="5768718at2759"/>
<gene>
    <name evidence="1" type="ORF">VP01_940g4</name>
</gene>
<name>A0A0L6U6Q5_9BASI</name>
<dbReference type="Proteomes" id="UP000037035">
    <property type="component" value="Unassembled WGS sequence"/>
</dbReference>
<keyword evidence="2" id="KW-1185">Reference proteome</keyword>
<accession>A0A0L6U6Q5</accession>
<protein>
    <submittedName>
        <fullName evidence="1">Uncharacterized protein</fullName>
    </submittedName>
</protein>